<evidence type="ECO:0000313" key="3">
    <source>
        <dbReference type="Proteomes" id="UP001434337"/>
    </source>
</evidence>
<sequence length="227" mass="24582">MDVRGGQHLPVVRTALAGLARLNARHPWSHNDHFHPWLLRRLPEPCRLAVDVGCGQGLLVARLAARAERVVGIDVDPHMREEASLRSRDLTNVTITDACLPNVAAEHGAVDAVTMVAVLHHLEAAEALTQVREALAPGGRFLAVGLAPPVTARDAVWELASAVTNPLIGMVKHPRPSRAAPAPDAFPVADPTRSFGEIRTLLDAVMPGARLQHRLGFRHTIAWTKPR</sequence>
<dbReference type="Pfam" id="PF08241">
    <property type="entry name" value="Methyltransf_11"/>
    <property type="match status" value="1"/>
</dbReference>
<keyword evidence="2" id="KW-0489">Methyltransferase</keyword>
<evidence type="ECO:0000313" key="2">
    <source>
        <dbReference type="EMBL" id="WZW99640.1"/>
    </source>
</evidence>
<evidence type="ECO:0000259" key="1">
    <source>
        <dbReference type="Pfam" id="PF08241"/>
    </source>
</evidence>
<keyword evidence="3" id="KW-1185">Reference proteome</keyword>
<dbReference type="GO" id="GO:0008168">
    <property type="term" value="F:methyltransferase activity"/>
    <property type="evidence" value="ECO:0007669"/>
    <property type="project" value="UniProtKB-KW"/>
</dbReference>
<protein>
    <submittedName>
        <fullName evidence="2">Class I SAM-dependent methyltransferase</fullName>
    </submittedName>
</protein>
<proteinExistence type="predicted"/>
<reference evidence="2 3" key="1">
    <citation type="journal article" date="2023" name="Environ Microbiome">
        <title>A coral-associated actinobacterium mitigates coral bleaching under heat stress.</title>
        <authorList>
            <person name="Li J."/>
            <person name="Zou Y."/>
            <person name="Li Q."/>
            <person name="Zhang J."/>
            <person name="Bourne D.G."/>
            <person name="Lyu Y."/>
            <person name="Liu C."/>
            <person name="Zhang S."/>
        </authorList>
    </citation>
    <scope>NUCLEOTIDE SEQUENCE [LARGE SCALE GENOMIC DNA]</scope>
    <source>
        <strain evidence="2 3">SCSIO 13291</strain>
    </source>
</reference>
<organism evidence="2 3">
    <name type="scientific">Propioniciclava soli</name>
    <dbReference type="NCBI Taxonomy" id="2775081"/>
    <lineage>
        <taxon>Bacteria</taxon>
        <taxon>Bacillati</taxon>
        <taxon>Actinomycetota</taxon>
        <taxon>Actinomycetes</taxon>
        <taxon>Propionibacteriales</taxon>
        <taxon>Propionibacteriaceae</taxon>
        <taxon>Propioniciclava</taxon>
    </lineage>
</organism>
<keyword evidence="2" id="KW-0808">Transferase</keyword>
<gene>
    <name evidence="2" type="ORF">PCC79_05445</name>
</gene>
<name>A0ABZ3CA32_9ACTN</name>
<dbReference type="CDD" id="cd02440">
    <property type="entry name" value="AdoMet_MTases"/>
    <property type="match status" value="1"/>
</dbReference>
<accession>A0ABZ3CA32</accession>
<dbReference type="PANTHER" id="PTHR43861:SF1">
    <property type="entry name" value="TRANS-ACONITATE 2-METHYLTRANSFERASE"/>
    <property type="match status" value="1"/>
</dbReference>
<dbReference type="SUPFAM" id="SSF53335">
    <property type="entry name" value="S-adenosyl-L-methionine-dependent methyltransferases"/>
    <property type="match status" value="1"/>
</dbReference>
<dbReference type="RefSeq" id="WP_342373231.1">
    <property type="nucleotide sequence ID" value="NZ_CP115965.1"/>
</dbReference>
<dbReference type="InterPro" id="IPR013216">
    <property type="entry name" value="Methyltransf_11"/>
</dbReference>
<feature type="domain" description="Methyltransferase type 11" evidence="1">
    <location>
        <begin position="50"/>
        <end position="142"/>
    </location>
</feature>
<dbReference type="Proteomes" id="UP001434337">
    <property type="component" value="Chromosome"/>
</dbReference>
<dbReference type="PANTHER" id="PTHR43861">
    <property type="entry name" value="TRANS-ACONITATE 2-METHYLTRANSFERASE-RELATED"/>
    <property type="match status" value="1"/>
</dbReference>
<dbReference type="GO" id="GO:0032259">
    <property type="term" value="P:methylation"/>
    <property type="evidence" value="ECO:0007669"/>
    <property type="project" value="UniProtKB-KW"/>
</dbReference>
<dbReference type="InterPro" id="IPR029063">
    <property type="entry name" value="SAM-dependent_MTases_sf"/>
</dbReference>
<dbReference type="EMBL" id="CP115965">
    <property type="protein sequence ID" value="WZW99640.1"/>
    <property type="molecule type" value="Genomic_DNA"/>
</dbReference>
<dbReference type="Gene3D" id="3.40.50.150">
    <property type="entry name" value="Vaccinia Virus protein VP39"/>
    <property type="match status" value="1"/>
</dbReference>